<evidence type="ECO:0000313" key="3">
    <source>
        <dbReference type="Proteomes" id="UP000000305"/>
    </source>
</evidence>
<sequence>MSQFDHPEFASKWTGDCDDNPYIECPFCNVRFYREEKNTSSLRSYHPVKDIWFSQALNAIESLKEKLKQMEAERAEIMDRHATALEEARKFFSDLAEKTMSEARTINHFYHKFYRCSEKGNCYGRITVLENGTFLMTNGHNGHPNKRDQIERNAVVNEMMTLSRDTRQSMRSIFEEVRQRNPNVAIGYDARLQRKMQRARRSNQPAVPTSVDEAEAYLNDNQHYNMTNDGNSHVPVRVCDHD</sequence>
<dbReference type="Proteomes" id="UP000000305">
    <property type="component" value="Unassembled WGS sequence"/>
</dbReference>
<dbReference type="HOGENOM" id="CLU_1148205_0_0_1"/>
<dbReference type="OrthoDB" id="8945565at2759"/>
<reference evidence="2 3" key="1">
    <citation type="journal article" date="2011" name="Science">
        <title>The ecoresponsive genome of Daphnia pulex.</title>
        <authorList>
            <person name="Colbourne J.K."/>
            <person name="Pfrender M.E."/>
            <person name="Gilbert D."/>
            <person name="Thomas W.K."/>
            <person name="Tucker A."/>
            <person name="Oakley T.H."/>
            <person name="Tokishita S."/>
            <person name="Aerts A."/>
            <person name="Arnold G.J."/>
            <person name="Basu M.K."/>
            <person name="Bauer D.J."/>
            <person name="Caceres C.E."/>
            <person name="Carmel L."/>
            <person name="Casola C."/>
            <person name="Choi J.H."/>
            <person name="Detter J.C."/>
            <person name="Dong Q."/>
            <person name="Dusheyko S."/>
            <person name="Eads B.D."/>
            <person name="Frohlich T."/>
            <person name="Geiler-Samerotte K.A."/>
            <person name="Gerlach D."/>
            <person name="Hatcher P."/>
            <person name="Jogdeo S."/>
            <person name="Krijgsveld J."/>
            <person name="Kriventseva E.V."/>
            <person name="Kultz D."/>
            <person name="Laforsch C."/>
            <person name="Lindquist E."/>
            <person name="Lopez J."/>
            <person name="Manak J.R."/>
            <person name="Muller J."/>
            <person name="Pangilinan J."/>
            <person name="Patwardhan R.P."/>
            <person name="Pitluck S."/>
            <person name="Pritham E.J."/>
            <person name="Rechtsteiner A."/>
            <person name="Rho M."/>
            <person name="Rogozin I.B."/>
            <person name="Sakarya O."/>
            <person name="Salamov A."/>
            <person name="Schaack S."/>
            <person name="Shapiro H."/>
            <person name="Shiga Y."/>
            <person name="Skalitzky C."/>
            <person name="Smith Z."/>
            <person name="Souvorov A."/>
            <person name="Sung W."/>
            <person name="Tang Z."/>
            <person name="Tsuchiya D."/>
            <person name="Tu H."/>
            <person name="Vos H."/>
            <person name="Wang M."/>
            <person name="Wolf Y.I."/>
            <person name="Yamagata H."/>
            <person name="Yamada T."/>
            <person name="Ye Y."/>
            <person name="Shaw J.R."/>
            <person name="Andrews J."/>
            <person name="Crease T.J."/>
            <person name="Tang H."/>
            <person name="Lucas S.M."/>
            <person name="Robertson H.M."/>
            <person name="Bork P."/>
            <person name="Koonin E.V."/>
            <person name="Zdobnov E.M."/>
            <person name="Grigoriev I.V."/>
            <person name="Lynch M."/>
            <person name="Boore J.L."/>
        </authorList>
    </citation>
    <scope>NUCLEOTIDE SEQUENCE [LARGE SCALE GENOMIC DNA]</scope>
</reference>
<dbReference type="KEGG" id="dpx:DAPPUDRAFT_262899"/>
<accession>E9HNW4</accession>
<dbReference type="AlphaFoldDB" id="E9HNW4"/>
<evidence type="ECO:0000313" key="2">
    <source>
        <dbReference type="EMBL" id="EFX66578.1"/>
    </source>
</evidence>
<name>E9HNW4_DAPPU</name>
<evidence type="ECO:0000256" key="1">
    <source>
        <dbReference type="SAM" id="Coils"/>
    </source>
</evidence>
<dbReference type="PANTHER" id="PTHR47160:SF5">
    <property type="entry name" value="MULE TRANSPOSASE DOMAIN-CONTAINING PROTEIN"/>
    <property type="match status" value="1"/>
</dbReference>
<dbReference type="PhylomeDB" id="E9HNW4"/>
<keyword evidence="1" id="KW-0175">Coiled coil</keyword>
<dbReference type="InParanoid" id="E9HNW4"/>
<feature type="coiled-coil region" evidence="1">
    <location>
        <begin position="53"/>
        <end position="87"/>
    </location>
</feature>
<protein>
    <submittedName>
        <fullName evidence="2">Uncharacterized protein</fullName>
    </submittedName>
</protein>
<proteinExistence type="predicted"/>
<gene>
    <name evidence="2" type="ORF">DAPPUDRAFT_262899</name>
</gene>
<dbReference type="EMBL" id="GL732699">
    <property type="protein sequence ID" value="EFX66578.1"/>
    <property type="molecule type" value="Genomic_DNA"/>
</dbReference>
<organism evidence="2 3">
    <name type="scientific">Daphnia pulex</name>
    <name type="common">Water flea</name>
    <dbReference type="NCBI Taxonomy" id="6669"/>
    <lineage>
        <taxon>Eukaryota</taxon>
        <taxon>Metazoa</taxon>
        <taxon>Ecdysozoa</taxon>
        <taxon>Arthropoda</taxon>
        <taxon>Crustacea</taxon>
        <taxon>Branchiopoda</taxon>
        <taxon>Diplostraca</taxon>
        <taxon>Cladocera</taxon>
        <taxon>Anomopoda</taxon>
        <taxon>Daphniidae</taxon>
        <taxon>Daphnia</taxon>
    </lineage>
</organism>
<dbReference type="PANTHER" id="PTHR47160">
    <property type="entry name" value="PUTATIVE-RELATED"/>
    <property type="match status" value="1"/>
</dbReference>
<keyword evidence="3" id="KW-1185">Reference proteome</keyword>